<dbReference type="AlphaFoldDB" id="A0A9Q2D0Z3"/>
<gene>
    <name evidence="2" type="ORF">HNQ45_001348</name>
</gene>
<sequence>MDTVTHGLMGGTLVGLATVDPQVDAVTVGFAATIVGASLIPDIDTVLKFKDNATYIKNHRGITHSLPFTFVIWPLLLATLSNVLFGLDFFHMYLWSLLAVFLHVFVDIFNMYGTQALRFFDNRWIQLGLINTIDIPIMTLLILHLVLWGFGFNPVTWFFIIYGIIAIYYVVRALYKQMLMKKVSRLLPNDEILRLFVMPTLKFFEWRIALVTKDKFIVGRAFKTQVVIYDEFDKIGPLEKDLYQIVKDNKDFRAFSYFSSIYRYEITEIDESRIEVRYIDLRYLKNGHYPFVCILILNKDNQTIESSFTGWVFTEEKLQQKIA</sequence>
<dbReference type="PANTHER" id="PTHR40031">
    <property type="entry name" value="HYPOTHETICAL MEMBRANE SPANNING PROTEIN"/>
    <property type="match status" value="1"/>
</dbReference>
<keyword evidence="1" id="KW-1133">Transmembrane helix</keyword>
<proteinExistence type="predicted"/>
<dbReference type="InterPro" id="IPR053170">
    <property type="entry name" value="Transcription_regulator"/>
</dbReference>
<dbReference type="PANTHER" id="PTHR40031:SF1">
    <property type="entry name" value="MEMBRANE-BOUND METAL-DEPENDENT HYDROLASE"/>
    <property type="match status" value="1"/>
</dbReference>
<dbReference type="Proteomes" id="UP000579136">
    <property type="component" value="Unassembled WGS sequence"/>
</dbReference>
<organism evidence="2 3">
    <name type="scientific">Nosocomiicoccus ampullae</name>
    <dbReference type="NCBI Taxonomy" id="489910"/>
    <lineage>
        <taxon>Bacteria</taxon>
        <taxon>Bacillati</taxon>
        <taxon>Bacillota</taxon>
        <taxon>Bacilli</taxon>
        <taxon>Bacillales</taxon>
        <taxon>Staphylococcaceae</taxon>
        <taxon>Nosocomiicoccus</taxon>
    </lineage>
</organism>
<protein>
    <submittedName>
        <fullName evidence="2">Inner membrane protein</fullName>
    </submittedName>
</protein>
<feature type="transmembrane region" description="Helical" evidence="1">
    <location>
        <begin position="124"/>
        <end position="150"/>
    </location>
</feature>
<feature type="transmembrane region" description="Helical" evidence="1">
    <location>
        <begin position="156"/>
        <end position="175"/>
    </location>
</feature>
<keyword evidence="3" id="KW-1185">Reference proteome</keyword>
<comment type="caution">
    <text evidence="2">The sequence shown here is derived from an EMBL/GenBank/DDBJ whole genome shotgun (WGS) entry which is preliminary data.</text>
</comment>
<accession>A0A9Q2D0Z3</accession>
<dbReference type="RefSeq" id="WP_183675009.1">
    <property type="nucleotide sequence ID" value="NZ_CBCRYX010000009.1"/>
</dbReference>
<dbReference type="InterPro" id="IPR007404">
    <property type="entry name" value="YdjM-like"/>
</dbReference>
<name>A0A9Q2D0Z3_9STAP</name>
<feature type="transmembrane region" description="Helical" evidence="1">
    <location>
        <begin position="66"/>
        <end position="87"/>
    </location>
</feature>
<dbReference type="Pfam" id="PF04307">
    <property type="entry name" value="YdjM"/>
    <property type="match status" value="1"/>
</dbReference>
<evidence type="ECO:0000313" key="2">
    <source>
        <dbReference type="EMBL" id="MBB5176460.1"/>
    </source>
</evidence>
<evidence type="ECO:0000256" key="1">
    <source>
        <dbReference type="SAM" id="Phobius"/>
    </source>
</evidence>
<keyword evidence="1" id="KW-0812">Transmembrane</keyword>
<keyword evidence="1" id="KW-0472">Membrane</keyword>
<reference evidence="2 3" key="1">
    <citation type="submission" date="2020-08" db="EMBL/GenBank/DDBJ databases">
        <title>Genomic Encyclopedia of Type Strains, Phase IV (KMG-IV): sequencing the most valuable type-strain genomes for metagenomic binning, comparative biology and taxonomic classification.</title>
        <authorList>
            <person name="Goeker M."/>
        </authorList>
    </citation>
    <scope>NUCLEOTIDE SEQUENCE [LARGE SCALE GENOMIC DNA]</scope>
    <source>
        <strain evidence="2 3">DSM 19163</strain>
    </source>
</reference>
<feature type="transmembrane region" description="Helical" evidence="1">
    <location>
        <begin position="93"/>
        <end position="112"/>
    </location>
</feature>
<evidence type="ECO:0000313" key="3">
    <source>
        <dbReference type="Proteomes" id="UP000579136"/>
    </source>
</evidence>
<dbReference type="EMBL" id="JACHHF010000008">
    <property type="protein sequence ID" value="MBB5176460.1"/>
    <property type="molecule type" value="Genomic_DNA"/>
</dbReference>